<comment type="caution">
    <text evidence="2">The sequence shown here is derived from an EMBL/GenBank/DDBJ whole genome shotgun (WGS) entry which is preliminary data.</text>
</comment>
<protein>
    <submittedName>
        <fullName evidence="2">DNA-binding protein</fullName>
    </submittedName>
</protein>
<feature type="domain" description="Helix-turn-helix" evidence="1">
    <location>
        <begin position="10"/>
        <end position="54"/>
    </location>
</feature>
<organism evidence="2 3">
    <name type="scientific">Paenibacillus athensensis</name>
    <dbReference type="NCBI Taxonomy" id="1967502"/>
    <lineage>
        <taxon>Bacteria</taxon>
        <taxon>Bacillati</taxon>
        <taxon>Bacillota</taxon>
        <taxon>Bacilli</taxon>
        <taxon>Bacillales</taxon>
        <taxon>Paenibacillaceae</taxon>
        <taxon>Paenibacillus</taxon>
    </lineage>
</organism>
<dbReference type="RefSeq" id="WP_134751098.1">
    <property type="nucleotide sequence ID" value="NZ_MYFO02000006.1"/>
</dbReference>
<name>A0A4Y8Q6D7_9BACL</name>
<evidence type="ECO:0000313" key="2">
    <source>
        <dbReference type="EMBL" id="TFE89814.1"/>
    </source>
</evidence>
<reference evidence="2 3" key="1">
    <citation type="submission" date="2017-03" db="EMBL/GenBank/DDBJ databases">
        <title>Isolation of Levoglucosan Utilizing Bacteria.</title>
        <authorList>
            <person name="Arya A.S."/>
        </authorList>
    </citation>
    <scope>NUCLEOTIDE SEQUENCE [LARGE SCALE GENOMIC DNA]</scope>
    <source>
        <strain evidence="2 3">MEC069</strain>
    </source>
</reference>
<dbReference type="NCBIfam" id="TIGR01764">
    <property type="entry name" value="excise"/>
    <property type="match status" value="1"/>
</dbReference>
<dbReference type="InterPro" id="IPR010093">
    <property type="entry name" value="SinI_DNA-bd"/>
</dbReference>
<dbReference type="EMBL" id="MYFO01000006">
    <property type="protein sequence ID" value="TFE89814.1"/>
    <property type="molecule type" value="Genomic_DNA"/>
</dbReference>
<evidence type="ECO:0000313" key="3">
    <source>
        <dbReference type="Proteomes" id="UP000298246"/>
    </source>
</evidence>
<keyword evidence="2" id="KW-0238">DNA-binding</keyword>
<dbReference type="GO" id="GO:0003677">
    <property type="term" value="F:DNA binding"/>
    <property type="evidence" value="ECO:0007669"/>
    <property type="project" value="UniProtKB-KW"/>
</dbReference>
<dbReference type="AlphaFoldDB" id="A0A4Y8Q6D7"/>
<dbReference type="Proteomes" id="UP000298246">
    <property type="component" value="Unassembled WGS sequence"/>
</dbReference>
<sequence length="68" mass="7854">MFENYDDVISVDDMCEILAIGRNKAYELLQTGQIKSFKLGKAYRIPKMCIQEFVIASAKMKIEQFSQN</sequence>
<accession>A0A4Y8Q6D7</accession>
<proteinExistence type="predicted"/>
<evidence type="ECO:0000259" key="1">
    <source>
        <dbReference type="Pfam" id="PF12728"/>
    </source>
</evidence>
<dbReference type="InterPro" id="IPR041657">
    <property type="entry name" value="HTH_17"/>
</dbReference>
<gene>
    <name evidence="2" type="ORF">B5M42_06915</name>
</gene>
<dbReference type="Pfam" id="PF12728">
    <property type="entry name" value="HTH_17"/>
    <property type="match status" value="1"/>
</dbReference>
<keyword evidence="3" id="KW-1185">Reference proteome</keyword>
<dbReference type="OrthoDB" id="122388at2"/>